<dbReference type="Pfam" id="PF00109">
    <property type="entry name" value="ketoacyl-synt"/>
    <property type="match status" value="2"/>
</dbReference>
<dbReference type="GeneID" id="66564219"/>
<dbReference type="Gene3D" id="3.40.47.10">
    <property type="match status" value="2"/>
</dbReference>
<keyword evidence="5" id="KW-0456">Lyase</keyword>
<dbReference type="GO" id="GO:0005737">
    <property type="term" value="C:cytoplasm"/>
    <property type="evidence" value="ECO:0007669"/>
    <property type="project" value="TreeGrafter"/>
</dbReference>
<dbReference type="Proteomes" id="UP000231901">
    <property type="component" value="Chromosome"/>
</dbReference>
<dbReference type="InterPro" id="IPR014030">
    <property type="entry name" value="Ketoacyl_synth_N"/>
</dbReference>
<dbReference type="SUPFAM" id="SSF54637">
    <property type="entry name" value="Thioesterase/thiol ester dehydrase-isomerase"/>
    <property type="match status" value="2"/>
</dbReference>
<dbReference type="GO" id="GO:0004312">
    <property type="term" value="F:fatty acid synthase activity"/>
    <property type="evidence" value="ECO:0007669"/>
    <property type="project" value="TreeGrafter"/>
</dbReference>
<sequence length="1438" mass="155616">MEPIAIVGLGCLFPGADNPMAYWENLCRQKDSASPVSEQELGTSPDNYYHPVPGTADKINYNRNGYVRDFIFNSEGYYLSPDELNSLDALFKWTLYAAEQALSHSGYRHNEALLKKTGLIIGNIGMPTHAVKRLMTPFYHQLLQPYIQTLLHRPDFRFDAIWPPAAYDDANLITGGHNATVAALALGLAGPSFALDAACSSALYAIKLASDYLESGKADLMLAGAVCHADHIYINHGFNVLQAFPKQGISIPFDRASEGLKAGEGAGIVALKRYRDAVRDNDTVYAVIESVGLSNDAGAKHMLVPDIQGQRTALARAYPDGDTRIDYLECHATGTPVGDQVELASVEGFFATHGALPLIGANKANNGHMLTASGMGSLLKVVLSLNHGQIPATPGVTELVNTPEGKLTLDHVVRSTRAWPATGRPKRAGINAFGFGGVNAHLVVSEDHAGLRARHAAPSPTAQVQQPLALVGIGVHLAHTQQSEQLAQALKQGRQFFTDLPRTRWIGMEQRPDVLAQRGVSQPPQGAYIERFDFDCKHFKLPPNVVGPHLLSHLFLLPVAERAFLDAGYALDGSRRNIAVIVAGGVDYGCLRYQARNEIGWQLAQSLQRCGISLSGDDQAALESIVRDGLFPAPYPEGITGGIGNIVASRLAAHLRLNGPTFSLYSEESAPFKAIELAQFMLARQQVDAVLIASCSFAGGVENVLWDHQSLQANQDVGDGGGVVVLKREQDALRDDTAIYALVDGLAIAHAPNRSLPFKPAVQTLAENMTAALAAAGCDAHQVAYVEAYAGARPGELEAECAALRQAYRTEDRATPLTLGTLKAHYGHLSAASGLLGIIKAALQLSQAYLPGVPDFTLAEPLRAAASGSGLQVPRQGADWPTSAQGPRRAAISHIGVDRAYSHLILREPTQGRRASAGHIASPASVSLNVSVFTGRDKTVEEIVLSEAAIARFAALADNAPVTRLPPVALSVTSRVPHDTAHQWRHAYTQLRYLTLENTFHRLIARQLGVELAPSAPVCPRPVLDYQQLLELTDGSIARVLGDAYQEADSYPIRTRMPSPPYLFVSRITALSAQKDRLEPGFIEWEYDIPPDAWYVVDGKAPAFMSLESSHAMIVAFTVIGCDMMFKGQLCYRAVDSQTTVYSEMPVAGETLRGRVNITSVVKAGGVVLIGYEYFCYVDDRLVFKLVANSGFFSARDMARAKHLDTAAYFRETIPSTRFTPPLRCDKTALSDREVSALLQGDVAACFGAAYARPGIGHICNPHTRMLDRVVSMSRDGGAFGLGEMLGEVDIDPDHFVFKAHFKNDPVMPGTFLVEGCEQMVKVFLHYLGLNSQPHLTPRTLCDHHYSARFRGEVKCERDVLRYRLTCKSVNARYAADGHTLEDIALTFIVEMLYRGNVIGLCDNLGAGFSRDASDAAATHPHTTPLQVDAAEPISQGS</sequence>
<dbReference type="Pfam" id="PF07977">
    <property type="entry name" value="FabA"/>
    <property type="match status" value="1"/>
</dbReference>
<dbReference type="GO" id="GO:0071770">
    <property type="term" value="P:DIM/DIP cell wall layer assembly"/>
    <property type="evidence" value="ECO:0007669"/>
    <property type="project" value="TreeGrafter"/>
</dbReference>
<keyword evidence="2" id="KW-0596">Phosphopantetheine</keyword>
<comment type="pathway">
    <text evidence="1">Lipid metabolism; fatty acid biosynthesis.</text>
</comment>
<dbReference type="CDD" id="cd00833">
    <property type="entry name" value="PKS"/>
    <property type="match status" value="1"/>
</dbReference>
<evidence type="ECO:0000256" key="6">
    <source>
        <dbReference type="RuleBase" id="RU003694"/>
    </source>
</evidence>
<dbReference type="InterPro" id="IPR013114">
    <property type="entry name" value="FabA_FabZ"/>
</dbReference>
<dbReference type="SMART" id="SM00825">
    <property type="entry name" value="PKS_KS"/>
    <property type="match status" value="1"/>
</dbReference>
<dbReference type="PROSITE" id="PS00606">
    <property type="entry name" value="KS3_1"/>
    <property type="match status" value="1"/>
</dbReference>
<evidence type="ECO:0000256" key="2">
    <source>
        <dbReference type="ARBA" id="ARBA00022450"/>
    </source>
</evidence>
<dbReference type="Gene3D" id="3.10.129.10">
    <property type="entry name" value="Hotdog Thioesterase"/>
    <property type="match status" value="2"/>
</dbReference>
<evidence type="ECO:0000256" key="7">
    <source>
        <dbReference type="SAM" id="MobiDB-lite"/>
    </source>
</evidence>
<dbReference type="PROSITE" id="PS52004">
    <property type="entry name" value="KS3_2"/>
    <property type="match status" value="2"/>
</dbReference>
<evidence type="ECO:0000256" key="4">
    <source>
        <dbReference type="ARBA" id="ARBA00022679"/>
    </source>
</evidence>
<dbReference type="InterPro" id="IPR016039">
    <property type="entry name" value="Thiolase-like"/>
</dbReference>
<accession>A0A2K8QLC0</accession>
<dbReference type="InterPro" id="IPR014031">
    <property type="entry name" value="Ketoacyl_synth_C"/>
</dbReference>
<dbReference type="GO" id="GO:0004315">
    <property type="term" value="F:3-oxoacyl-[acyl-carrier-protein] synthase activity"/>
    <property type="evidence" value="ECO:0007669"/>
    <property type="project" value="InterPro"/>
</dbReference>
<evidence type="ECO:0000256" key="3">
    <source>
        <dbReference type="ARBA" id="ARBA00022553"/>
    </source>
</evidence>
<organism evidence="9 10">
    <name type="scientific">Dickeya fangzhongdai</name>
    <dbReference type="NCBI Taxonomy" id="1778540"/>
    <lineage>
        <taxon>Bacteria</taxon>
        <taxon>Pseudomonadati</taxon>
        <taxon>Pseudomonadota</taxon>
        <taxon>Gammaproteobacteria</taxon>
        <taxon>Enterobacterales</taxon>
        <taxon>Pectobacteriaceae</taxon>
        <taxon>Dickeya</taxon>
    </lineage>
</organism>
<feature type="domain" description="Ketosynthase family 3 (KS3)" evidence="8">
    <location>
        <begin position="1"/>
        <end position="446"/>
    </location>
</feature>
<dbReference type="InterPro" id="IPR050091">
    <property type="entry name" value="PKS_NRPS_Biosynth_Enz"/>
</dbReference>
<evidence type="ECO:0000259" key="8">
    <source>
        <dbReference type="PROSITE" id="PS52004"/>
    </source>
</evidence>
<evidence type="ECO:0000256" key="1">
    <source>
        <dbReference type="ARBA" id="ARBA00005194"/>
    </source>
</evidence>
<gene>
    <name evidence="9" type="ORF">CVE23_07700</name>
</gene>
<dbReference type="RefSeq" id="WP_100849226.1">
    <property type="nucleotide sequence ID" value="NZ_BMJF01000008.1"/>
</dbReference>
<reference evidence="10" key="1">
    <citation type="journal article" date="2018" name="Genome Announc.">
        <title>Complete genome sequence of a Dickeya fangzhongdai type strain causing bleeding canker of pear tree trunks.</title>
        <authorList>
            <person name="Zhao Y."/>
            <person name="Tian Y."/>
            <person name="Li X."/>
            <person name="Hu B."/>
        </authorList>
    </citation>
    <scope>NUCLEOTIDE SEQUENCE [LARGE SCALE GENOMIC DNA]</scope>
    <source>
        <strain evidence="10">DSM 101947</strain>
    </source>
</reference>
<dbReference type="InterPro" id="IPR020841">
    <property type="entry name" value="PKS_Beta-ketoAc_synthase_dom"/>
</dbReference>
<dbReference type="PANTHER" id="PTHR43775">
    <property type="entry name" value="FATTY ACID SYNTHASE"/>
    <property type="match status" value="1"/>
</dbReference>
<dbReference type="GO" id="GO:0016829">
    <property type="term" value="F:lyase activity"/>
    <property type="evidence" value="ECO:0007669"/>
    <property type="project" value="UniProtKB-KW"/>
</dbReference>
<dbReference type="GO" id="GO:0006633">
    <property type="term" value="P:fatty acid biosynthetic process"/>
    <property type="evidence" value="ECO:0007669"/>
    <property type="project" value="UniProtKB-UniPathway"/>
</dbReference>
<dbReference type="GO" id="GO:0005886">
    <property type="term" value="C:plasma membrane"/>
    <property type="evidence" value="ECO:0007669"/>
    <property type="project" value="TreeGrafter"/>
</dbReference>
<feature type="region of interest" description="Disordered" evidence="7">
    <location>
        <begin position="1416"/>
        <end position="1438"/>
    </location>
</feature>
<evidence type="ECO:0000313" key="9">
    <source>
        <dbReference type="EMBL" id="ATZ93865.1"/>
    </source>
</evidence>
<comment type="similarity">
    <text evidence="6">Belongs to the thiolase-like superfamily. Beta-ketoacyl-ACP synthases family.</text>
</comment>
<proteinExistence type="inferred from homology"/>
<dbReference type="UniPathway" id="UPA00094"/>
<evidence type="ECO:0000256" key="5">
    <source>
        <dbReference type="ARBA" id="ARBA00023239"/>
    </source>
</evidence>
<dbReference type="KEGG" id="dfn:CVE23_07700"/>
<dbReference type="InterPro" id="IPR018201">
    <property type="entry name" value="Ketoacyl_synth_AS"/>
</dbReference>
<dbReference type="EMBL" id="CP025003">
    <property type="protein sequence ID" value="ATZ93865.1"/>
    <property type="molecule type" value="Genomic_DNA"/>
</dbReference>
<feature type="domain" description="Ketosynthase family 3 (KS3)" evidence="8">
    <location>
        <begin position="465"/>
        <end position="908"/>
    </location>
</feature>
<keyword evidence="4 6" id="KW-0808">Transferase</keyword>
<keyword evidence="10" id="KW-1185">Reference proteome</keyword>
<protein>
    <submittedName>
        <fullName evidence="9">Beta-ketoacyl synthase</fullName>
    </submittedName>
</protein>
<dbReference type="PANTHER" id="PTHR43775:SF37">
    <property type="entry name" value="SI:DKEY-61P9.11"/>
    <property type="match status" value="1"/>
</dbReference>
<dbReference type="InterPro" id="IPR029069">
    <property type="entry name" value="HotDog_dom_sf"/>
</dbReference>
<dbReference type="Pfam" id="PF02801">
    <property type="entry name" value="Ketoacyl-synt_C"/>
    <property type="match status" value="2"/>
</dbReference>
<keyword evidence="3" id="KW-0597">Phosphoprotein</keyword>
<name>A0A2K8QLC0_9GAMM</name>
<dbReference type="SUPFAM" id="SSF53901">
    <property type="entry name" value="Thiolase-like"/>
    <property type="match status" value="3"/>
</dbReference>
<evidence type="ECO:0000313" key="10">
    <source>
        <dbReference type="Proteomes" id="UP000231901"/>
    </source>
</evidence>